<keyword evidence="6" id="KW-1185">Reference proteome</keyword>
<evidence type="ECO:0000256" key="3">
    <source>
        <dbReference type="SAM" id="SignalP"/>
    </source>
</evidence>
<keyword evidence="2" id="KW-0472">Membrane</keyword>
<protein>
    <submittedName>
        <fullName evidence="5">Predicted membrane protein</fullName>
    </submittedName>
</protein>
<feature type="transmembrane region" description="Helical" evidence="2">
    <location>
        <begin position="287"/>
        <end position="304"/>
    </location>
</feature>
<sequence length="443" mass="47241">MFLCRPCRLLALCCALLPLCLPLGGSTAPAEEYDGRRAADVRSLAAAAQISPAAKQARPTATPTPPAGEQTARAQGLPAALFADNPRLPTQILAFCAVFLYFFLLWRRLGADPPKGIIAPRTQPPPAPVTDKATAVTPLSPLAADYLRNAARVSGRGLAAAFLDLAFRGLCVVRQAENGAFVLEPRPLEEAAARDLPEEERALYDALVRHAPDGRLTLRPHDPNVRALFAAAKTCLRRRFPAAWKANAWVAVLGWFALTPLALMASVLDSDLIAAAAAAGLSPTSTQNALCAVFCGTLAAPLLFPRQGTFRPALAGIAALTLACCGLWALRAAGLLPTLAWALPALTTATALFFTAIIKAPSKAVRAVLDELEGLALYIRNVEMPRMEQCSVRWTAPEDTPAVFRRLLPYALALGVTNTWCNRFAAQLDAGAQEERDDLTQRG</sequence>
<feature type="transmembrane region" description="Helical" evidence="2">
    <location>
        <begin position="246"/>
        <end position="267"/>
    </location>
</feature>
<dbReference type="OrthoDB" id="9767603at2"/>
<name>A0A1G7N0U0_9BACT</name>
<proteinExistence type="predicted"/>
<dbReference type="STRING" id="571438.SAMN05192586_11056"/>
<keyword evidence="2" id="KW-1133">Transmembrane helix</keyword>
<accession>A0A1G7N0U0</accession>
<feature type="signal peptide" evidence="3">
    <location>
        <begin position="1"/>
        <end position="30"/>
    </location>
</feature>
<evidence type="ECO:0000313" key="5">
    <source>
        <dbReference type="EMBL" id="SDF67582.1"/>
    </source>
</evidence>
<dbReference type="InterPro" id="IPR048389">
    <property type="entry name" value="YciQ-like_C"/>
</dbReference>
<feature type="transmembrane region" description="Helical" evidence="2">
    <location>
        <begin position="313"/>
        <end position="333"/>
    </location>
</feature>
<feature type="transmembrane region" description="Helical" evidence="2">
    <location>
        <begin position="88"/>
        <end position="106"/>
    </location>
</feature>
<organism evidence="5 6">
    <name type="scientific">Desulfovibrio legallii</name>
    <dbReference type="NCBI Taxonomy" id="571438"/>
    <lineage>
        <taxon>Bacteria</taxon>
        <taxon>Pseudomonadati</taxon>
        <taxon>Thermodesulfobacteriota</taxon>
        <taxon>Desulfovibrionia</taxon>
        <taxon>Desulfovibrionales</taxon>
        <taxon>Desulfovibrionaceae</taxon>
        <taxon>Desulfovibrio</taxon>
    </lineage>
</organism>
<evidence type="ECO:0000313" key="6">
    <source>
        <dbReference type="Proteomes" id="UP000199355"/>
    </source>
</evidence>
<dbReference type="Pfam" id="PF20990">
    <property type="entry name" value="DUF2207_C"/>
    <property type="match status" value="1"/>
</dbReference>
<feature type="compositionally biased region" description="Low complexity" evidence="1">
    <location>
        <begin position="50"/>
        <end position="61"/>
    </location>
</feature>
<evidence type="ECO:0000256" key="2">
    <source>
        <dbReference type="SAM" id="Phobius"/>
    </source>
</evidence>
<dbReference type="AlphaFoldDB" id="A0A1G7N0U0"/>
<dbReference type="Proteomes" id="UP000199355">
    <property type="component" value="Unassembled WGS sequence"/>
</dbReference>
<keyword evidence="3" id="KW-0732">Signal</keyword>
<gene>
    <name evidence="5" type="ORF">SAMN05192586_11056</name>
</gene>
<dbReference type="EMBL" id="FNBX01000010">
    <property type="protein sequence ID" value="SDF67582.1"/>
    <property type="molecule type" value="Genomic_DNA"/>
</dbReference>
<dbReference type="RefSeq" id="WP_092153870.1">
    <property type="nucleotide sequence ID" value="NZ_FNBX01000010.1"/>
</dbReference>
<feature type="region of interest" description="Disordered" evidence="1">
    <location>
        <begin position="50"/>
        <end position="71"/>
    </location>
</feature>
<feature type="transmembrane region" description="Helical" evidence="2">
    <location>
        <begin position="339"/>
        <end position="358"/>
    </location>
</feature>
<evidence type="ECO:0000259" key="4">
    <source>
        <dbReference type="Pfam" id="PF20990"/>
    </source>
</evidence>
<keyword evidence="2" id="KW-0812">Transmembrane</keyword>
<feature type="domain" description="Predicted membrane protein YciQ-like C-terminal" evidence="4">
    <location>
        <begin position="139"/>
        <end position="424"/>
    </location>
</feature>
<evidence type="ECO:0000256" key="1">
    <source>
        <dbReference type="SAM" id="MobiDB-lite"/>
    </source>
</evidence>
<feature type="chain" id="PRO_5011632097" evidence="3">
    <location>
        <begin position="31"/>
        <end position="443"/>
    </location>
</feature>
<reference evidence="6" key="1">
    <citation type="submission" date="2016-10" db="EMBL/GenBank/DDBJ databases">
        <authorList>
            <person name="Varghese N."/>
            <person name="Submissions S."/>
        </authorList>
    </citation>
    <scope>NUCLEOTIDE SEQUENCE [LARGE SCALE GENOMIC DNA]</scope>
    <source>
        <strain evidence="6">KHC7</strain>
    </source>
</reference>